<dbReference type="Proteomes" id="UP000000954">
    <property type="component" value="Chromosome"/>
</dbReference>
<dbReference type="InterPro" id="IPR015422">
    <property type="entry name" value="PyrdxlP-dep_Trfase_small"/>
</dbReference>
<dbReference type="InterPro" id="IPR004839">
    <property type="entry name" value="Aminotransferase_I/II_large"/>
</dbReference>
<dbReference type="HOGENOM" id="CLU_017584_3_2_11"/>
<dbReference type="InterPro" id="IPR050106">
    <property type="entry name" value="HistidinolP_aminotransfase"/>
</dbReference>
<evidence type="ECO:0000313" key="5">
    <source>
        <dbReference type="EMBL" id="ACU94348.1"/>
    </source>
</evidence>
<dbReference type="SUPFAM" id="SSF53383">
    <property type="entry name" value="PLP-dependent transferases"/>
    <property type="match status" value="1"/>
</dbReference>
<dbReference type="GO" id="GO:0008483">
    <property type="term" value="F:transaminase activity"/>
    <property type="evidence" value="ECO:0007669"/>
    <property type="project" value="UniProtKB-KW"/>
</dbReference>
<feature type="domain" description="Aminotransferase class I/classII large" evidence="4">
    <location>
        <begin position="34"/>
        <end position="280"/>
    </location>
</feature>
<evidence type="ECO:0000259" key="4">
    <source>
        <dbReference type="Pfam" id="PF00155"/>
    </source>
</evidence>
<dbReference type="STRING" id="469378.Ccur_06320"/>
<name>C7MN58_CRYCD</name>
<sequence>MVGLHRDVDYRQVVTDLPDKPVALPYELRTEMTWIDFSHPVNPLGCPRAIVQAMHTALVDGEIAFSPDRDGHALCDAIAGRLGMATDRILTGTSPFELIRAAAQVFMPGMVGIMSPCPPEYALAIENAGHRYVCLSNTRSFATVDAYTARDEAGQLDGAVLANPAYPTSRLLSSATLIHYLETCSWVIVDESNIELSFGGESVLPLVEEYPNLVVIRTPSVTYGMPGVPIAYLAAHPRTVRRIRALYDGGSISMFSEVLAKTLVAQGAYIDETHEFLDKEIPWMQCMLSLVPGISIYPAEGNFVLCEFSLADGMRLGVSCAEELIIRLQLAGFLVRPLKGTPGLASDEFFCVSVKLRNENQRLIDAMRSILNG</sequence>
<evidence type="ECO:0000313" key="6">
    <source>
        <dbReference type="Proteomes" id="UP000000954"/>
    </source>
</evidence>
<organism evidence="5 6">
    <name type="scientific">Cryptobacterium curtum (strain ATCC 700683 / DSM 15641 / CCUG 43107 / 12-3)</name>
    <dbReference type="NCBI Taxonomy" id="469378"/>
    <lineage>
        <taxon>Bacteria</taxon>
        <taxon>Bacillati</taxon>
        <taxon>Actinomycetota</taxon>
        <taxon>Coriobacteriia</taxon>
        <taxon>Eggerthellales</taxon>
        <taxon>Eggerthellaceae</taxon>
        <taxon>Cryptobacterium</taxon>
    </lineage>
</organism>
<reference evidence="5 6" key="1">
    <citation type="journal article" date="2009" name="Stand. Genomic Sci.">
        <title>Complete genome sequence of Cryptobacterium curtum type strain (12-3).</title>
        <authorList>
            <person name="Mavrommatis K."/>
            <person name="Pukall R."/>
            <person name="Rohde C."/>
            <person name="Chen F."/>
            <person name="Sims D."/>
            <person name="Brettin T."/>
            <person name="Kuske C."/>
            <person name="Detter J.C."/>
            <person name="Han C."/>
            <person name="Lapidus A."/>
            <person name="Copeland A."/>
            <person name="Glavina Del Rio T."/>
            <person name="Nolan M."/>
            <person name="Lucas S."/>
            <person name="Tice H."/>
            <person name="Cheng J.F."/>
            <person name="Bruce D."/>
            <person name="Goodwin L."/>
            <person name="Pitluck S."/>
            <person name="Ovchinnikova G."/>
            <person name="Pati A."/>
            <person name="Ivanova N."/>
            <person name="Chen A."/>
            <person name="Palaniappan K."/>
            <person name="Chain P."/>
            <person name="D'haeseleer P."/>
            <person name="Goker M."/>
            <person name="Bristow J."/>
            <person name="Eisen J.A."/>
            <person name="Markowitz V."/>
            <person name="Hugenholtz P."/>
            <person name="Rohde M."/>
            <person name="Klenk H.P."/>
            <person name="Kyrpides N.C."/>
        </authorList>
    </citation>
    <scope>NUCLEOTIDE SEQUENCE [LARGE SCALE GENOMIC DNA]</scope>
    <source>
        <strain evidence="6">ATCC 700683 / DSM 15641 / 12-3</strain>
    </source>
</reference>
<dbReference type="RefSeq" id="WP_012803036.1">
    <property type="nucleotide sequence ID" value="NC_013170.1"/>
</dbReference>
<dbReference type="EMBL" id="CP001682">
    <property type="protein sequence ID" value="ACU94348.1"/>
    <property type="molecule type" value="Genomic_DNA"/>
</dbReference>
<evidence type="ECO:0000256" key="3">
    <source>
        <dbReference type="ARBA" id="ARBA00022898"/>
    </source>
</evidence>
<dbReference type="AlphaFoldDB" id="C7MN58"/>
<keyword evidence="1 5" id="KW-0032">Aminotransferase</keyword>
<evidence type="ECO:0000256" key="1">
    <source>
        <dbReference type="ARBA" id="ARBA00022576"/>
    </source>
</evidence>
<dbReference type="Gene3D" id="3.40.640.10">
    <property type="entry name" value="Type I PLP-dependent aspartate aminotransferase-like (Major domain)"/>
    <property type="match status" value="1"/>
</dbReference>
<keyword evidence="3" id="KW-0663">Pyridoxal phosphate</keyword>
<keyword evidence="6" id="KW-1185">Reference proteome</keyword>
<proteinExistence type="predicted"/>
<keyword evidence="2 5" id="KW-0808">Transferase</keyword>
<evidence type="ECO:0000256" key="2">
    <source>
        <dbReference type="ARBA" id="ARBA00022679"/>
    </source>
</evidence>
<dbReference type="Gene3D" id="3.90.1150.10">
    <property type="entry name" value="Aspartate Aminotransferase, domain 1"/>
    <property type="match status" value="1"/>
</dbReference>
<dbReference type="Pfam" id="PF00155">
    <property type="entry name" value="Aminotran_1_2"/>
    <property type="match status" value="1"/>
</dbReference>
<dbReference type="eggNOG" id="COG0079">
    <property type="taxonomic scope" value="Bacteria"/>
</dbReference>
<gene>
    <name evidence="5" type="ordered locus">Ccur_06320</name>
</gene>
<accession>C7MN58</accession>
<dbReference type="InterPro" id="IPR015421">
    <property type="entry name" value="PyrdxlP-dep_Trfase_major"/>
</dbReference>
<dbReference type="GO" id="GO:0030170">
    <property type="term" value="F:pyridoxal phosphate binding"/>
    <property type="evidence" value="ECO:0007669"/>
    <property type="project" value="InterPro"/>
</dbReference>
<protein>
    <submittedName>
        <fullName evidence="5">PLP-dependent enzyme, histidinol-phosphate/aromatic aminotransferase or cobyric acid decarboxylase</fullName>
    </submittedName>
</protein>
<dbReference type="InterPro" id="IPR015424">
    <property type="entry name" value="PyrdxlP-dep_Trfase"/>
</dbReference>
<dbReference type="KEGG" id="ccu:Ccur_06320"/>
<dbReference type="CDD" id="cd00609">
    <property type="entry name" value="AAT_like"/>
    <property type="match status" value="1"/>
</dbReference>
<dbReference type="PANTHER" id="PTHR43643">
    <property type="entry name" value="HISTIDINOL-PHOSPHATE AMINOTRANSFERASE 2"/>
    <property type="match status" value="1"/>
</dbReference>
<dbReference type="OrthoDB" id="9788272at2"/>
<dbReference type="PANTHER" id="PTHR43643:SF3">
    <property type="entry name" value="HISTIDINOL-PHOSPHATE AMINOTRANSFERASE"/>
    <property type="match status" value="1"/>
</dbReference>